<gene>
    <name evidence="5" type="primary">citG</name>
    <name evidence="6" type="ORF">A5880_000448</name>
    <name evidence="7" type="ORF">A5880_002723</name>
</gene>
<evidence type="ECO:0000256" key="2">
    <source>
        <dbReference type="ARBA" id="ARBA00022679"/>
    </source>
</evidence>
<dbReference type="RefSeq" id="WP_086331584.1">
    <property type="nucleotide sequence ID" value="NZ_NGLE02000001.1"/>
</dbReference>
<evidence type="ECO:0000313" key="7">
    <source>
        <dbReference type="EMBL" id="OTO05550.1"/>
    </source>
</evidence>
<dbReference type="PANTHER" id="PTHR30201:SF2">
    <property type="entry name" value="2-(5''-TRIPHOSPHORIBOSYL)-3'-DEPHOSPHOCOENZYME-A SYNTHASE"/>
    <property type="match status" value="1"/>
</dbReference>
<protein>
    <recommendedName>
        <fullName evidence="5">Probable 2-(5''-triphosphoribosyl)-3'-dephosphocoenzyme-A synthase</fullName>
        <shortName evidence="5">2-(5''-triphosphoribosyl)-3'-dephospho-CoA synthase</shortName>
        <ecNumber evidence="5">2.4.2.52</ecNumber>
    </recommendedName>
</protein>
<comment type="similarity">
    <text evidence="5">Belongs to the CitG/MdcB family.</text>
</comment>
<dbReference type="HAMAP" id="MF_00397">
    <property type="entry name" value="CitG"/>
    <property type="match status" value="1"/>
</dbReference>
<dbReference type="InterPro" id="IPR017551">
    <property type="entry name" value="TriPribosyl-deP-CoA_syn_CitG"/>
</dbReference>
<keyword evidence="8" id="KW-1185">Reference proteome</keyword>
<evidence type="ECO:0000256" key="4">
    <source>
        <dbReference type="ARBA" id="ARBA00022840"/>
    </source>
</evidence>
<dbReference type="EMBL" id="NGLE01000004">
    <property type="protein sequence ID" value="OTO05550.1"/>
    <property type="molecule type" value="Genomic_DNA"/>
</dbReference>
<dbReference type="NCBIfam" id="TIGR03125">
    <property type="entry name" value="citrate_citG"/>
    <property type="match status" value="1"/>
</dbReference>
<dbReference type="EMBL" id="NGLE02000001">
    <property type="protein sequence ID" value="MEI5992909.1"/>
    <property type="molecule type" value="Genomic_DNA"/>
</dbReference>
<evidence type="ECO:0000256" key="5">
    <source>
        <dbReference type="HAMAP-Rule" id="MF_00397"/>
    </source>
</evidence>
<reference evidence="6 8" key="2">
    <citation type="submission" date="2018-07" db="EMBL/GenBank/DDBJ databases">
        <title>The Genome Sequence of Enterococcus sp. DIV0659b.</title>
        <authorList>
            <consortium name="The Broad Institute Genomics Platform"/>
            <consortium name="The Broad Institute Genomic Center for Infectious Diseases"/>
            <person name="Earl A."/>
            <person name="Manson A."/>
            <person name="Schwartman J."/>
            <person name="Gilmore M."/>
            <person name="Abouelleil A."/>
            <person name="Cao P."/>
            <person name="Chapman S."/>
            <person name="Cusick C."/>
            <person name="Shea T."/>
            <person name="Young S."/>
            <person name="Neafsey D."/>
            <person name="Nusbaum C."/>
            <person name="Birren B."/>
        </authorList>
    </citation>
    <scope>NUCLEOTIDE SEQUENCE [LARGE SCALE GENOMIC DNA]</scope>
    <source>
        <strain evidence="6 8">4G2_DIV0659</strain>
    </source>
</reference>
<evidence type="ECO:0000313" key="8">
    <source>
        <dbReference type="Proteomes" id="UP000195139"/>
    </source>
</evidence>
<dbReference type="Gene3D" id="1.10.4200.10">
    <property type="entry name" value="Triphosphoribosyl-dephospho-CoA protein"/>
    <property type="match status" value="1"/>
</dbReference>
<dbReference type="Pfam" id="PF01874">
    <property type="entry name" value="CitG"/>
    <property type="match status" value="1"/>
</dbReference>
<reference evidence="7" key="1">
    <citation type="submission" date="2017-05" db="EMBL/GenBank/DDBJ databases">
        <title>The Genome Sequence of Enterococcus sp. 4G2_DIV0659.</title>
        <authorList>
            <consortium name="The Broad Institute Genomics Platform"/>
            <consortium name="The Broad Institute Genomic Center for Infectious Diseases"/>
            <person name="Earl A."/>
            <person name="Manson A."/>
            <person name="Schwartman J."/>
            <person name="Gilmore M."/>
            <person name="Abouelleil A."/>
            <person name="Cao P."/>
            <person name="Chapman S."/>
            <person name="Cusick C."/>
            <person name="Shea T."/>
            <person name="Young S."/>
            <person name="Neafsey D."/>
            <person name="Nusbaum C."/>
            <person name="Birren B."/>
        </authorList>
    </citation>
    <scope>NUCLEOTIDE SEQUENCE [LARGE SCALE GENOMIC DNA]</scope>
    <source>
        <strain evidence="7">4G2_DIV0659</strain>
    </source>
</reference>
<dbReference type="OrthoDB" id="114886at2"/>
<organism evidence="7">
    <name type="scientific">Candidatus Enterococcus mansonii</name>
    <dbReference type="NCBI Taxonomy" id="1834181"/>
    <lineage>
        <taxon>Bacteria</taxon>
        <taxon>Bacillati</taxon>
        <taxon>Bacillota</taxon>
        <taxon>Bacilli</taxon>
        <taxon>Lactobacillales</taxon>
        <taxon>Enterococcaceae</taxon>
        <taxon>Enterococcus</taxon>
    </lineage>
</organism>
<dbReference type="STRING" id="1834181.A5880_002723"/>
<evidence type="ECO:0000313" key="6">
    <source>
        <dbReference type="EMBL" id="MEI5992909.1"/>
    </source>
</evidence>
<comment type="catalytic activity">
    <reaction evidence="1 5">
        <text>3'-dephospho-CoA + ATP = 2'-(5''-triphospho-alpha-D-ribosyl)-3'-dephospho-CoA + adenine</text>
        <dbReference type="Rhea" id="RHEA:15117"/>
        <dbReference type="ChEBI" id="CHEBI:16708"/>
        <dbReference type="ChEBI" id="CHEBI:30616"/>
        <dbReference type="ChEBI" id="CHEBI:57328"/>
        <dbReference type="ChEBI" id="CHEBI:61378"/>
        <dbReference type="EC" id="2.4.2.52"/>
    </reaction>
</comment>
<dbReference type="GO" id="GO:0005524">
    <property type="term" value="F:ATP binding"/>
    <property type="evidence" value="ECO:0007669"/>
    <property type="project" value="UniProtKB-KW"/>
</dbReference>
<dbReference type="AlphaFoldDB" id="A0A242C6L5"/>
<keyword evidence="4 5" id="KW-0067">ATP-binding</keyword>
<dbReference type="InterPro" id="IPR002736">
    <property type="entry name" value="CitG"/>
</dbReference>
<dbReference type="Proteomes" id="UP000195139">
    <property type="component" value="Unassembled WGS sequence"/>
</dbReference>
<dbReference type="EC" id="2.4.2.52" evidence="5"/>
<sequence>MTQANKHAVQPQIISALALQSLVFEASLSPKPGLVDPKSSGAHFDMTYFTFIDSSAALAPFLTEYVSIGMTHKGSPSDLFSKIRNLGQQAEKTMLTATKGINTHKGANFSFALLLSATGKIIQDHHLSLPFSEKETTAIFTYVKDMTKGLLSKDFANLAQKERLSYGEKLYLEHGIIGIRGEAEAGYPTLQKIALPFLRSHQKNEQHQTFLLLLLHLMAKIEDSNLINRGGVNAWKKVQNQANELLETFSINSSINELEQALTCFDQELTKAHLSPGGAADLLALSYFFAQLEHLW</sequence>
<comment type="caution">
    <text evidence="7">The sequence shown here is derived from an EMBL/GenBank/DDBJ whole genome shotgun (WGS) entry which is preliminary data.</text>
</comment>
<proteinExistence type="inferred from homology"/>
<keyword evidence="2 5" id="KW-0808">Transferase</keyword>
<dbReference type="PANTHER" id="PTHR30201">
    <property type="entry name" value="TRIPHOSPHORIBOSYL-DEPHOSPHO-COA SYNTHASE"/>
    <property type="match status" value="1"/>
</dbReference>
<accession>A0A242C6L5</accession>
<dbReference type="GO" id="GO:0051191">
    <property type="term" value="P:prosthetic group biosynthetic process"/>
    <property type="evidence" value="ECO:0007669"/>
    <property type="project" value="TreeGrafter"/>
</dbReference>
<keyword evidence="3 5" id="KW-0547">Nucleotide-binding</keyword>
<evidence type="ECO:0000256" key="3">
    <source>
        <dbReference type="ARBA" id="ARBA00022741"/>
    </source>
</evidence>
<dbReference type="GO" id="GO:0046917">
    <property type="term" value="F:triphosphoribosyl-dephospho-CoA synthase activity"/>
    <property type="evidence" value="ECO:0007669"/>
    <property type="project" value="UniProtKB-UniRule"/>
</dbReference>
<evidence type="ECO:0000256" key="1">
    <source>
        <dbReference type="ARBA" id="ARBA00001210"/>
    </source>
</evidence>
<name>A0A242C6L5_9ENTE</name>